<reference evidence="3 4" key="1">
    <citation type="submission" date="2024-10" db="EMBL/GenBank/DDBJ databases">
        <title>The Natural Products Discovery Center: Release of the First 8490 Sequenced Strains for Exploring Actinobacteria Biosynthetic Diversity.</title>
        <authorList>
            <person name="Kalkreuter E."/>
            <person name="Kautsar S.A."/>
            <person name="Yang D."/>
            <person name="Bader C.D."/>
            <person name="Teijaro C.N."/>
            <person name="Fluegel L."/>
            <person name="Davis C.M."/>
            <person name="Simpson J.R."/>
            <person name="Lauterbach L."/>
            <person name="Steele A.D."/>
            <person name="Gui C."/>
            <person name="Meng S."/>
            <person name="Li G."/>
            <person name="Viehrig K."/>
            <person name="Ye F."/>
            <person name="Su P."/>
            <person name="Kiefer A.F."/>
            <person name="Nichols A."/>
            <person name="Cepeda A.J."/>
            <person name="Yan W."/>
            <person name="Fan B."/>
            <person name="Jiang Y."/>
            <person name="Adhikari A."/>
            <person name="Zheng C.-J."/>
            <person name="Schuster L."/>
            <person name="Cowan T.M."/>
            <person name="Smanski M.J."/>
            <person name="Chevrette M.G."/>
            <person name="De Carvalho L.P.S."/>
            <person name="Shen B."/>
        </authorList>
    </citation>
    <scope>NUCLEOTIDE SEQUENCE [LARGE SCALE GENOMIC DNA]</scope>
    <source>
        <strain evidence="3 4">NPDC012605</strain>
    </source>
</reference>
<dbReference type="SUPFAM" id="SSF47090">
    <property type="entry name" value="PGBD-like"/>
    <property type="match status" value="2"/>
</dbReference>
<feature type="chain" id="PRO_5046401942" evidence="1">
    <location>
        <begin position="25"/>
        <end position="323"/>
    </location>
</feature>
<gene>
    <name evidence="3" type="ORF">ACFY8C_38525</name>
</gene>
<dbReference type="Proteomes" id="UP001602370">
    <property type="component" value="Unassembled WGS sequence"/>
</dbReference>
<feature type="domain" description="Peptidoglycan binding-like" evidence="2">
    <location>
        <begin position="140"/>
        <end position="177"/>
    </location>
</feature>
<keyword evidence="1" id="KW-0732">Signal</keyword>
<evidence type="ECO:0000313" key="3">
    <source>
        <dbReference type="EMBL" id="MFF5924181.1"/>
    </source>
</evidence>
<sequence length="323" mass="34378">MRKNVRNLLLQGLAAALLAGGALGAVNATGDEANASTKPGPRTSSHATSLRTVWPALKTGSRGTDVLTAQHLLAARGHRLTADGAFGQKTAKAVRDFQKKNRLTADGVIGAKTWAKLTNLTVASGARGKAVKALQVQLGVKADGVFGKKTKAAVSSFQKKNRLKVDGVVRPTTWHRLIAGAGTPAVPASPRDVRLDHKLALRQLAAAGIKRPVGRTSLQGVRARTIQGVIALKKASRCTIVITGGTESGHSTKGNYSHSKGYKLDLRTRDEGRCVTNWIKNTQRKGKPRGSDPRWHGTLNGISAEYVYETPRGGGVHWDITFK</sequence>
<protein>
    <submittedName>
        <fullName evidence="3">Peptidoglycan-binding protein</fullName>
    </submittedName>
</protein>
<proteinExistence type="predicted"/>
<dbReference type="Pfam" id="PF01471">
    <property type="entry name" value="PG_binding_1"/>
    <property type="match status" value="2"/>
</dbReference>
<comment type="caution">
    <text evidence="3">The sequence shown here is derived from an EMBL/GenBank/DDBJ whole genome shotgun (WGS) entry which is preliminary data.</text>
</comment>
<accession>A0ABW6Y315</accession>
<feature type="domain" description="Peptidoglycan binding-like" evidence="2">
    <location>
        <begin position="62"/>
        <end position="117"/>
    </location>
</feature>
<keyword evidence="4" id="KW-1185">Reference proteome</keyword>
<name>A0ABW6Y315_9ACTN</name>
<organism evidence="3 4">
    <name type="scientific">Streptomyces flavochromogenes</name>
    <dbReference type="NCBI Taxonomy" id="68199"/>
    <lineage>
        <taxon>Bacteria</taxon>
        <taxon>Bacillati</taxon>
        <taxon>Actinomycetota</taxon>
        <taxon>Actinomycetes</taxon>
        <taxon>Kitasatosporales</taxon>
        <taxon>Streptomycetaceae</taxon>
        <taxon>Streptomyces</taxon>
    </lineage>
</organism>
<dbReference type="EMBL" id="JBIBDZ010000019">
    <property type="protein sequence ID" value="MFF5924181.1"/>
    <property type="molecule type" value="Genomic_DNA"/>
</dbReference>
<dbReference type="InterPro" id="IPR036365">
    <property type="entry name" value="PGBD-like_sf"/>
</dbReference>
<evidence type="ECO:0000313" key="4">
    <source>
        <dbReference type="Proteomes" id="UP001602370"/>
    </source>
</evidence>
<evidence type="ECO:0000259" key="2">
    <source>
        <dbReference type="Pfam" id="PF01471"/>
    </source>
</evidence>
<evidence type="ECO:0000256" key="1">
    <source>
        <dbReference type="SAM" id="SignalP"/>
    </source>
</evidence>
<dbReference type="InterPro" id="IPR002477">
    <property type="entry name" value="Peptidoglycan-bd-like"/>
</dbReference>
<dbReference type="RefSeq" id="WP_388312027.1">
    <property type="nucleotide sequence ID" value="NZ_JBIBDZ010000019.1"/>
</dbReference>
<dbReference type="InterPro" id="IPR036366">
    <property type="entry name" value="PGBDSf"/>
</dbReference>
<feature type="signal peptide" evidence="1">
    <location>
        <begin position="1"/>
        <end position="24"/>
    </location>
</feature>
<dbReference type="Gene3D" id="1.10.101.10">
    <property type="entry name" value="PGBD-like superfamily/PGBD"/>
    <property type="match status" value="2"/>
</dbReference>